<evidence type="ECO:0000256" key="3">
    <source>
        <dbReference type="ARBA" id="ARBA00022679"/>
    </source>
</evidence>
<proteinExistence type="predicted"/>
<dbReference type="InterPro" id="IPR052568">
    <property type="entry name" value="PKS-FAS_Synthase"/>
</dbReference>
<feature type="region of interest" description="C-terminal hotdog fold" evidence="6">
    <location>
        <begin position="1976"/>
        <end position="2114"/>
    </location>
</feature>
<dbReference type="InterPro" id="IPR014043">
    <property type="entry name" value="Acyl_transferase_dom"/>
</dbReference>
<dbReference type="Gene3D" id="3.10.129.110">
    <property type="entry name" value="Polyketide synthase dehydratase"/>
    <property type="match status" value="1"/>
</dbReference>
<dbReference type="SUPFAM" id="SSF53901">
    <property type="entry name" value="Thiolase-like"/>
    <property type="match status" value="1"/>
</dbReference>
<gene>
    <name evidence="11" type="ORF">DVH02_12455</name>
</gene>
<dbReference type="InterPro" id="IPR013968">
    <property type="entry name" value="PKS_KR"/>
</dbReference>
<dbReference type="Gene3D" id="3.40.50.720">
    <property type="entry name" value="NAD(P)-binding Rossmann-like Domain"/>
    <property type="match status" value="1"/>
</dbReference>
<dbReference type="InterPro" id="IPR014031">
    <property type="entry name" value="Ketoacyl_synth_C"/>
</dbReference>
<dbReference type="InterPro" id="IPR057326">
    <property type="entry name" value="KR_dom"/>
</dbReference>
<dbReference type="SUPFAM" id="SSF51735">
    <property type="entry name" value="NAD(P)-binding Rossmann-fold domains"/>
    <property type="match status" value="2"/>
</dbReference>
<dbReference type="Pfam" id="PF02801">
    <property type="entry name" value="Ketoacyl-synt_C"/>
    <property type="match status" value="1"/>
</dbReference>
<evidence type="ECO:0000259" key="9">
    <source>
        <dbReference type="PROSITE" id="PS52004"/>
    </source>
</evidence>
<dbReference type="InterPro" id="IPR016039">
    <property type="entry name" value="Thiolase-like"/>
</dbReference>
<evidence type="ECO:0000256" key="6">
    <source>
        <dbReference type="PROSITE-ProRule" id="PRU01363"/>
    </source>
</evidence>
<feature type="region of interest" description="Disordered" evidence="7">
    <location>
        <begin position="1"/>
        <end position="25"/>
    </location>
</feature>
<dbReference type="GO" id="GO:0017000">
    <property type="term" value="P:antibiotic biosynthetic process"/>
    <property type="evidence" value="ECO:0007669"/>
    <property type="project" value="UniProtKB-KW"/>
</dbReference>
<sequence>MSGPGAPDPSAPAVRPRGETVTASTPRQVPVAVVGVGALAPGATDAAGYWRIVTGGRDMMTEVPASRWLVADHYDPDPAAPDKTYARRGAFLPDIDFDPMAYGVPPTSLSTTDTAQLLALMVADQVLTDAGGLRDMDRDRVGVVLGVSALELLPHMYGRTERPVWFKALRESGLSEAEARAVCDRIAAYYTPWSESAFPGLLSNVVAGRIANRFDLHGSNHTTDAACASSLAALSTAVGELALGRADLVISGGVDTGNGIGMFLSFSKTPALSPSGDCRPLSDAADGTMLGEAVVMYALKRLSDAERDGDRVHAVIRGIGSSSDGRSSAIYAPLPAGQARALRRAYEEAGYAPGTVELVEAHGTGTKAGDTAELDALTEVFGAAGRTDGPWCAIGSVKSQIGHTKCAAGAAGLLKAVMALHHKVLPPTIKVDRPNPAAAVPGGPFYVNTAARPWVRPAGHPRRASVSSFGFGGSNFHVTLEEYVPSGTAGRVPPRHRRAASELLLFSGASPSDLVAPDTDGGRPLAALARDSHRAFSPTAAVRLAVVVGDVEELREEFTRALALIRRQPGTAFSTPSGARYAPGPPVPGRIGFLFPGQGSQYVGMGADLAMLAPAAQRVWDRLGGAEFDGLPLHRVVFPPPAFTGAERAARQASLAATEWAQPALAVHSLAALEVVRSLGLRPDCVAGHSFGELVALHCAGVLDAESLVTVARRRGELMRDAGASPGAMLAVATDRARVAAVLAGDGLGDIWAANHNSPLQTVLSGTLEAVARAEAVFAAERVDTRRLATSTAFHSPLVAPAGEPLAAFLRTVPLTGPRIDVYGNADAAPYPASPDEVRRKLAGHLASPVLFQDQIEAMYAAGVRTFVEVGAGAALTGLVGQILGDREHAAVPLDRPGRSGIDTLHSALGELAVRGVPLDLAPLWAPYTPLEAAARAAGPRMAVKISGANHGQLYPPRAGAADPPPPLPPPPPSPSTPLPPPAPASASAPMSKATVRRQPQPDAVPTPVAVAVPASASDTLAVPMPVYDSTARRASEPQAYDAASTASAEAAVPPYDAGPGATVGPDWYAAVESVQRQTAEAHAACQRMLTDSHIAFLRMTETTLTAMLGVRGGQGAQGTPGLGDQGDGRGHSGDSRHSGVSGDKDGGARDSGGRGAHGVVEAPAPLAPLPLPRPPEPRRAPASTTQPAVDVPTAVATAATAPVPAASATAVTAAATPATDRVQPPEPASAAPLSAPELAELLLSVVARLTGYPVHMLGVDMDLEADLGVDSIKRVEILSAVRREVGDIAAGDVGQLGKLRTLREIVEALTTATDPEVPGAAGAPAPEAPALPTGSEAVTEAATGAAAESATGAGPMPSLTRLVPRAVESPAAGLAMAGLLDGPLVVTGEGPQGDGLTGLVARKLAERGVDATAVAEVPEDARGVVHLGAVTASEAPDAAREVHRSVFRAARTVASRVAREAGPGRLFVTVQDTGGDFGLGGHAPGRAWLGGVAGLVRTAAKEWPDASVKAVDCERGGRDDEAVAEAIVRELLEGGPAPEAGLRADGTRTVPRAVPARVTPAAARRITSASVIVATGGARGVTAAALLDLARTHRPRIALLGRTEPAPEPGGLSSATDEPALVGLLAERSAAETADSSPAQLAARAREILAAREVRATLAALAEAGSPVRYVQVDARDGDALAAALRDVREAWGPVTGIVHGAGVLADKRIAEKSDAQVEQVMSTKVDGLRALLAATADDPLDVICLFSSVAAVYGNAGQSDYAMANEVLGQVASAEQARRPDCLVRCVAWGPWQGGMVTPALATHFGRSGVPLIPLEQGAAAFTAELDGTVGEARAVLAVGDDPAALSPAAAPAPAQLLVRSDTLPQLADHAIGGVPVLPVAMVLNWFAGAATAWRPDGGPLVLRDLRVYKKFALPELSGDGHRLTVHGSRGAAGSVAGLEAELRGADGVAHFRAVLDTGSAEPDPGAWGRPEGLERLDRAGFYDGELLFHGPRFQAVSAPHGVSEHGAEASVVGVRALGWPGEHWPLDPAAVDGALQLALVWGQHVIGAATLPMAVAECRVHLRGPVEGTVRCVVRGRKAHSTGARCDAALIDADGAVRLELLGVELVSRPS</sequence>
<dbReference type="InterPro" id="IPR049900">
    <property type="entry name" value="PKS_mFAS_DH"/>
</dbReference>
<evidence type="ECO:0000256" key="5">
    <source>
        <dbReference type="ARBA" id="ARBA00023315"/>
    </source>
</evidence>
<dbReference type="InterPro" id="IPR049551">
    <property type="entry name" value="PKS_DH_C"/>
</dbReference>
<evidence type="ECO:0000256" key="4">
    <source>
        <dbReference type="ARBA" id="ARBA00023194"/>
    </source>
</evidence>
<evidence type="ECO:0000259" key="8">
    <source>
        <dbReference type="PROSITE" id="PS50075"/>
    </source>
</evidence>
<reference evidence="11 12" key="1">
    <citation type="submission" date="2018-07" db="EMBL/GenBank/DDBJ databases">
        <title>Streptomyces species from bats.</title>
        <authorList>
            <person name="Dunlap C."/>
        </authorList>
    </citation>
    <scope>NUCLEOTIDE SEQUENCE [LARGE SCALE GENOMIC DNA]</scope>
    <source>
        <strain evidence="11 12">AC230</strain>
    </source>
</reference>
<dbReference type="Gene3D" id="3.40.366.10">
    <property type="entry name" value="Malonyl-Coenzyme A Acyl Carrier Protein, domain 2"/>
    <property type="match status" value="1"/>
</dbReference>
<dbReference type="SMART" id="SM00825">
    <property type="entry name" value="PKS_KS"/>
    <property type="match status" value="1"/>
</dbReference>
<dbReference type="PANTHER" id="PTHR43074">
    <property type="entry name" value="OMEGA-3 POLYUNSATURATED FATTY ACID SYNTHASE PFAB-RELATED"/>
    <property type="match status" value="1"/>
</dbReference>
<dbReference type="InterPro" id="IPR020841">
    <property type="entry name" value="PKS_Beta-ketoAc_synthase_dom"/>
</dbReference>
<dbReference type="PROSITE" id="PS52004">
    <property type="entry name" value="KS3_2"/>
    <property type="match status" value="1"/>
</dbReference>
<feature type="domain" description="PKS/mFAS DH" evidence="10">
    <location>
        <begin position="1838"/>
        <end position="2114"/>
    </location>
</feature>
<evidence type="ECO:0000313" key="12">
    <source>
        <dbReference type="Proteomes" id="UP000253741"/>
    </source>
</evidence>
<protein>
    <submittedName>
        <fullName evidence="11">SDR family NAD(P)-dependent oxidoreductase</fullName>
    </submittedName>
</protein>
<feature type="active site" description="Proton acceptor; for dehydratase activity" evidence="6">
    <location>
        <position position="1872"/>
    </location>
</feature>
<feature type="compositionally biased region" description="Low complexity" evidence="7">
    <location>
        <begin position="1316"/>
        <end position="1355"/>
    </location>
</feature>
<keyword evidence="4" id="KW-0045">Antibiotic biosynthesis</keyword>
<feature type="region of interest" description="Disordered" evidence="7">
    <location>
        <begin position="950"/>
        <end position="1006"/>
    </location>
</feature>
<keyword evidence="1" id="KW-0596">Phosphopantetheine</keyword>
<dbReference type="PROSITE" id="PS00606">
    <property type="entry name" value="KS3_1"/>
    <property type="match status" value="1"/>
</dbReference>
<keyword evidence="2" id="KW-0597">Phosphoprotein</keyword>
<dbReference type="SMART" id="SM00822">
    <property type="entry name" value="PKS_KR"/>
    <property type="match status" value="1"/>
</dbReference>
<dbReference type="OrthoDB" id="9778690at2"/>
<feature type="region of interest" description="N-terminal hotdog fold" evidence="6">
    <location>
        <begin position="1838"/>
        <end position="1965"/>
    </location>
</feature>
<dbReference type="SMART" id="SM00827">
    <property type="entry name" value="PKS_AT"/>
    <property type="match status" value="1"/>
</dbReference>
<evidence type="ECO:0000313" key="11">
    <source>
        <dbReference type="EMBL" id="RDG37825.1"/>
    </source>
</evidence>
<dbReference type="CDD" id="cd08953">
    <property type="entry name" value="KR_2_SDR_x"/>
    <property type="match status" value="1"/>
</dbReference>
<dbReference type="Pfam" id="PF00109">
    <property type="entry name" value="ketoacyl-synt"/>
    <property type="match status" value="1"/>
</dbReference>
<dbReference type="InterPro" id="IPR036291">
    <property type="entry name" value="NAD(P)-bd_dom_sf"/>
</dbReference>
<dbReference type="GO" id="GO:0006633">
    <property type="term" value="P:fatty acid biosynthetic process"/>
    <property type="evidence" value="ECO:0007669"/>
    <property type="project" value="InterPro"/>
</dbReference>
<dbReference type="PROSITE" id="PS50075">
    <property type="entry name" value="CARRIER"/>
    <property type="match status" value="1"/>
</dbReference>
<evidence type="ECO:0000256" key="7">
    <source>
        <dbReference type="SAM" id="MobiDB-lite"/>
    </source>
</evidence>
<dbReference type="Gene3D" id="3.40.47.10">
    <property type="match status" value="1"/>
</dbReference>
<evidence type="ECO:0000256" key="1">
    <source>
        <dbReference type="ARBA" id="ARBA00022450"/>
    </source>
</evidence>
<name>A0A370BEG0_9ACTN</name>
<evidence type="ECO:0000259" key="10">
    <source>
        <dbReference type="PROSITE" id="PS52019"/>
    </source>
</evidence>
<dbReference type="InterPro" id="IPR016036">
    <property type="entry name" value="Malonyl_transacylase_ACP-bd"/>
</dbReference>
<dbReference type="SUPFAM" id="SSF52151">
    <property type="entry name" value="FabD/lysophospholipase-like"/>
    <property type="match status" value="1"/>
</dbReference>
<keyword evidence="12" id="KW-1185">Reference proteome</keyword>
<evidence type="ECO:0000256" key="2">
    <source>
        <dbReference type="ARBA" id="ARBA00022553"/>
    </source>
</evidence>
<feature type="compositionally biased region" description="Pro residues" evidence="7">
    <location>
        <begin position="1"/>
        <end position="10"/>
    </location>
</feature>
<dbReference type="InterPro" id="IPR016035">
    <property type="entry name" value="Acyl_Trfase/lysoPLipase"/>
</dbReference>
<dbReference type="PROSITE" id="PS52019">
    <property type="entry name" value="PKS_MFAS_DH"/>
    <property type="match status" value="1"/>
</dbReference>
<dbReference type="SUPFAM" id="SSF55048">
    <property type="entry name" value="Probable ACP-binding domain of malonyl-CoA ACP transacylase"/>
    <property type="match status" value="1"/>
</dbReference>
<dbReference type="Gene3D" id="1.10.1200.10">
    <property type="entry name" value="ACP-like"/>
    <property type="match status" value="1"/>
</dbReference>
<keyword evidence="5" id="KW-0012">Acyltransferase</keyword>
<feature type="compositionally biased region" description="Pro residues" evidence="7">
    <location>
        <begin position="963"/>
        <end position="984"/>
    </location>
</feature>
<feature type="region of interest" description="Disordered" evidence="7">
    <location>
        <begin position="1112"/>
        <end position="1190"/>
    </location>
</feature>
<dbReference type="Pfam" id="PF00698">
    <property type="entry name" value="Acyl_transf_1"/>
    <property type="match status" value="1"/>
</dbReference>
<dbReference type="SUPFAM" id="SSF47336">
    <property type="entry name" value="ACP-like"/>
    <property type="match status" value="1"/>
</dbReference>
<dbReference type="Proteomes" id="UP000253741">
    <property type="component" value="Unassembled WGS sequence"/>
</dbReference>
<dbReference type="InterPro" id="IPR018201">
    <property type="entry name" value="Ketoacyl_synth_AS"/>
</dbReference>
<dbReference type="Pfam" id="PF14765">
    <property type="entry name" value="PS-DH"/>
    <property type="match status" value="1"/>
</dbReference>
<dbReference type="PANTHER" id="PTHR43074:SF1">
    <property type="entry name" value="BETA-KETOACYL SYNTHASE FAMILY PROTEIN-RELATED"/>
    <property type="match status" value="1"/>
</dbReference>
<feature type="region of interest" description="Disordered" evidence="7">
    <location>
        <begin position="1314"/>
        <end position="1358"/>
    </location>
</feature>
<dbReference type="InterPro" id="IPR036736">
    <property type="entry name" value="ACP-like_sf"/>
</dbReference>
<feature type="compositionally biased region" description="Gly residues" evidence="7">
    <location>
        <begin position="1112"/>
        <end position="1126"/>
    </location>
</feature>
<dbReference type="Pfam" id="PF08659">
    <property type="entry name" value="KR"/>
    <property type="match status" value="1"/>
</dbReference>
<feature type="active site" description="Proton donor; for dehydratase activity" evidence="6">
    <location>
        <position position="2035"/>
    </location>
</feature>
<feature type="domain" description="Carrier" evidence="8">
    <location>
        <begin position="1234"/>
        <end position="1314"/>
    </location>
</feature>
<accession>A0A370BEG0</accession>
<feature type="compositionally biased region" description="Basic and acidic residues" evidence="7">
    <location>
        <begin position="1127"/>
        <end position="1153"/>
    </location>
</feature>
<dbReference type="InterPro" id="IPR009081">
    <property type="entry name" value="PP-bd_ACP"/>
</dbReference>
<dbReference type="InterPro" id="IPR042104">
    <property type="entry name" value="PKS_dehydratase_sf"/>
</dbReference>
<comment type="caution">
    <text evidence="11">The sequence shown here is derived from an EMBL/GenBank/DDBJ whole genome shotgun (WGS) entry which is preliminary data.</text>
</comment>
<dbReference type="CDD" id="cd00833">
    <property type="entry name" value="PKS"/>
    <property type="match status" value="1"/>
</dbReference>
<dbReference type="InterPro" id="IPR014030">
    <property type="entry name" value="Ketoacyl_synth_N"/>
</dbReference>
<keyword evidence="3" id="KW-0808">Transferase</keyword>
<dbReference type="InterPro" id="IPR001227">
    <property type="entry name" value="Ac_transferase_dom_sf"/>
</dbReference>
<dbReference type="EMBL" id="QQNA01000085">
    <property type="protein sequence ID" value="RDG37825.1"/>
    <property type="molecule type" value="Genomic_DNA"/>
</dbReference>
<organism evidence="11 12">
    <name type="scientific">Streptomyces corynorhini</name>
    <dbReference type="NCBI Taxonomy" id="2282652"/>
    <lineage>
        <taxon>Bacteria</taxon>
        <taxon>Bacillati</taxon>
        <taxon>Actinomycetota</taxon>
        <taxon>Actinomycetes</taxon>
        <taxon>Kitasatosporales</taxon>
        <taxon>Streptomycetaceae</taxon>
        <taxon>Streptomyces</taxon>
    </lineage>
</organism>
<feature type="compositionally biased region" description="Low complexity" evidence="7">
    <location>
        <begin position="1181"/>
        <end position="1190"/>
    </location>
</feature>
<dbReference type="GO" id="GO:0004315">
    <property type="term" value="F:3-oxoacyl-[acyl-carrier-protein] synthase activity"/>
    <property type="evidence" value="ECO:0007669"/>
    <property type="project" value="InterPro"/>
</dbReference>
<feature type="domain" description="Ketosynthase family 3 (KS3)" evidence="9">
    <location>
        <begin position="28"/>
        <end position="482"/>
    </location>
</feature>
<dbReference type="Pfam" id="PF00550">
    <property type="entry name" value="PP-binding"/>
    <property type="match status" value="1"/>
</dbReference>
<feature type="compositionally biased region" description="Pro residues" evidence="7">
    <location>
        <begin position="1166"/>
        <end position="1175"/>
    </location>
</feature>